<keyword evidence="3" id="KW-1185">Reference proteome</keyword>
<feature type="transmembrane region" description="Helical" evidence="1">
    <location>
        <begin position="552"/>
        <end position="576"/>
    </location>
</feature>
<gene>
    <name evidence="2" type="primary">Dvir\GJ27096</name>
    <name evidence="2" type="ORF">Dvir_GJ27096</name>
</gene>
<dbReference type="OrthoDB" id="8057520at2759"/>
<dbReference type="EMBL" id="CH940650">
    <property type="protein sequence ID" value="KRF82700.1"/>
    <property type="molecule type" value="Genomic_DNA"/>
</dbReference>
<evidence type="ECO:0000256" key="1">
    <source>
        <dbReference type="SAM" id="Phobius"/>
    </source>
</evidence>
<sequence>MVKNDVNSFRTSNLNTVLLNCANDNKEWPCEPQLLITINFIPNLNVEAHDNLLILDKAYEPTKRKNLKIISPYIIIVSRSEPIIVHPLLKPKWTSFNNYSVLHNQAEKYLTKLDHISIQNMSICRRNPGSQNNYAKSNGHEPKTKIIKKNYFLGNSRQFSHISAQKNKNDMIDRKIVQVICDNFNKGKLTNTILSEIPKKCYPRASSVYKLSVPFPYLAAKIRVFKKRKRTWWMIMPSIRLNNMSGTYVNGNVSVLLTSHEDILETRRSLFLGNHTFSIPISFLNNSKTLDIENETANIKKNVKNGTGKMSKARLIPTSNNLLAKCPTNNKTLCLNIVDDKVPGFSIKIKMPFRENAAQQNALKVKVSRIVTDATTKDALQISVDVINKGLEAQDYLISISSCPLSERESAISTVKKMLLPYISETITFLLPFIMGSKKNFKFNCELAVKAVVIKTTTEIKANKSSTSESNIFVVSRRLFEIETHSRCFCIWNCRCHCIGKIETHIDVSVCQKMSYATEKDAGLLLNCPPSEDSYDFCLMDTVNENKDISTAFGFLCKIVGIIIILSIIMLLFLLFCCKCFTPREEDLIVASAEWFCYPESNFESHTNEHGMSNDSLSPVCTESENPSRRELHKNINQFDLLESALVTLTRQQQEIRNQSIKKE</sequence>
<evidence type="ECO:0000313" key="2">
    <source>
        <dbReference type="EMBL" id="KRF82700.1"/>
    </source>
</evidence>
<organism evidence="2 3">
    <name type="scientific">Drosophila virilis</name>
    <name type="common">Fruit fly</name>
    <dbReference type="NCBI Taxonomy" id="7244"/>
    <lineage>
        <taxon>Eukaryota</taxon>
        <taxon>Metazoa</taxon>
        <taxon>Ecdysozoa</taxon>
        <taxon>Arthropoda</taxon>
        <taxon>Hexapoda</taxon>
        <taxon>Insecta</taxon>
        <taxon>Pterygota</taxon>
        <taxon>Neoptera</taxon>
        <taxon>Endopterygota</taxon>
        <taxon>Diptera</taxon>
        <taxon>Brachycera</taxon>
        <taxon>Muscomorpha</taxon>
        <taxon>Ephydroidea</taxon>
        <taxon>Drosophilidae</taxon>
        <taxon>Drosophila</taxon>
    </lineage>
</organism>
<dbReference type="InParanoid" id="A0A0Q9WDI4"/>
<keyword evidence="1" id="KW-1133">Transmembrane helix</keyword>
<protein>
    <submittedName>
        <fullName evidence="2">Uncharacterized protein</fullName>
    </submittedName>
</protein>
<dbReference type="STRING" id="7244.A0A0Q9WDI4"/>
<reference evidence="2 3" key="1">
    <citation type="journal article" date="2007" name="Nature">
        <title>Evolution of genes and genomes on the Drosophila phylogeny.</title>
        <authorList>
            <consortium name="Drosophila 12 Genomes Consortium"/>
            <person name="Clark A.G."/>
            <person name="Eisen M.B."/>
            <person name="Smith D.R."/>
            <person name="Bergman C.M."/>
            <person name="Oliver B."/>
            <person name="Markow T.A."/>
            <person name="Kaufman T.C."/>
            <person name="Kellis M."/>
            <person name="Gelbart W."/>
            <person name="Iyer V.N."/>
            <person name="Pollard D.A."/>
            <person name="Sackton T.B."/>
            <person name="Larracuente A.M."/>
            <person name="Singh N.D."/>
            <person name="Abad J.P."/>
            <person name="Abt D.N."/>
            <person name="Adryan B."/>
            <person name="Aguade M."/>
            <person name="Akashi H."/>
            <person name="Anderson W.W."/>
            <person name="Aquadro C.F."/>
            <person name="Ardell D.H."/>
            <person name="Arguello R."/>
            <person name="Artieri C.G."/>
            <person name="Barbash D.A."/>
            <person name="Barker D."/>
            <person name="Barsanti P."/>
            <person name="Batterham P."/>
            <person name="Batzoglou S."/>
            <person name="Begun D."/>
            <person name="Bhutkar A."/>
            <person name="Blanco E."/>
            <person name="Bosak S.A."/>
            <person name="Bradley R.K."/>
            <person name="Brand A.D."/>
            <person name="Brent M.R."/>
            <person name="Brooks A.N."/>
            <person name="Brown R.H."/>
            <person name="Butlin R.K."/>
            <person name="Caggese C."/>
            <person name="Calvi B.R."/>
            <person name="Bernardo de Carvalho A."/>
            <person name="Caspi A."/>
            <person name="Castrezana S."/>
            <person name="Celniker S.E."/>
            <person name="Chang J.L."/>
            <person name="Chapple C."/>
            <person name="Chatterji S."/>
            <person name="Chinwalla A."/>
            <person name="Civetta A."/>
            <person name="Clifton S.W."/>
            <person name="Comeron J.M."/>
            <person name="Costello J.C."/>
            <person name="Coyne J.A."/>
            <person name="Daub J."/>
            <person name="David R.G."/>
            <person name="Delcher A.L."/>
            <person name="Delehaunty K."/>
            <person name="Do C.B."/>
            <person name="Ebling H."/>
            <person name="Edwards K."/>
            <person name="Eickbush T."/>
            <person name="Evans J.D."/>
            <person name="Filipski A."/>
            <person name="Findeiss S."/>
            <person name="Freyhult E."/>
            <person name="Fulton L."/>
            <person name="Fulton R."/>
            <person name="Garcia A.C."/>
            <person name="Gardiner A."/>
            <person name="Garfield D.A."/>
            <person name="Garvin B.E."/>
            <person name="Gibson G."/>
            <person name="Gilbert D."/>
            <person name="Gnerre S."/>
            <person name="Godfrey J."/>
            <person name="Good R."/>
            <person name="Gotea V."/>
            <person name="Gravely B."/>
            <person name="Greenberg A.J."/>
            <person name="Griffiths-Jones S."/>
            <person name="Gross S."/>
            <person name="Guigo R."/>
            <person name="Gustafson E.A."/>
            <person name="Haerty W."/>
            <person name="Hahn M.W."/>
            <person name="Halligan D.L."/>
            <person name="Halpern A.L."/>
            <person name="Halter G.M."/>
            <person name="Han M.V."/>
            <person name="Heger A."/>
            <person name="Hillier L."/>
            <person name="Hinrichs A.S."/>
            <person name="Holmes I."/>
            <person name="Hoskins R.A."/>
            <person name="Hubisz M.J."/>
            <person name="Hultmark D."/>
            <person name="Huntley M.A."/>
            <person name="Jaffe D.B."/>
            <person name="Jagadeeshan S."/>
            <person name="Jeck W.R."/>
            <person name="Johnson J."/>
            <person name="Jones C.D."/>
            <person name="Jordan W.C."/>
            <person name="Karpen G.H."/>
            <person name="Kataoka E."/>
            <person name="Keightley P.D."/>
            <person name="Kheradpour P."/>
            <person name="Kirkness E.F."/>
            <person name="Koerich L.B."/>
            <person name="Kristiansen K."/>
            <person name="Kudrna D."/>
            <person name="Kulathinal R.J."/>
            <person name="Kumar S."/>
            <person name="Kwok R."/>
            <person name="Lander E."/>
            <person name="Langley C.H."/>
            <person name="Lapoint R."/>
            <person name="Lazzaro B.P."/>
            <person name="Lee S.J."/>
            <person name="Levesque L."/>
            <person name="Li R."/>
            <person name="Lin C.F."/>
            <person name="Lin M.F."/>
            <person name="Lindblad-Toh K."/>
            <person name="Llopart A."/>
            <person name="Long M."/>
            <person name="Low L."/>
            <person name="Lozovsky E."/>
            <person name="Lu J."/>
            <person name="Luo M."/>
            <person name="Machado C.A."/>
            <person name="Makalowski W."/>
            <person name="Marzo M."/>
            <person name="Matsuda M."/>
            <person name="Matzkin L."/>
            <person name="McAllister B."/>
            <person name="McBride C.S."/>
            <person name="McKernan B."/>
            <person name="McKernan K."/>
            <person name="Mendez-Lago M."/>
            <person name="Minx P."/>
            <person name="Mollenhauer M.U."/>
            <person name="Montooth K."/>
            <person name="Mount S.M."/>
            <person name="Mu X."/>
            <person name="Myers E."/>
            <person name="Negre B."/>
            <person name="Newfeld S."/>
            <person name="Nielsen R."/>
            <person name="Noor M.A."/>
            <person name="O'Grady P."/>
            <person name="Pachter L."/>
            <person name="Papaceit M."/>
            <person name="Parisi M.J."/>
            <person name="Parisi M."/>
            <person name="Parts L."/>
            <person name="Pedersen J.S."/>
            <person name="Pesole G."/>
            <person name="Phillippy A.M."/>
            <person name="Ponting C.P."/>
            <person name="Pop M."/>
            <person name="Porcelli D."/>
            <person name="Powell J.R."/>
            <person name="Prohaska S."/>
            <person name="Pruitt K."/>
            <person name="Puig M."/>
            <person name="Quesneville H."/>
            <person name="Ram K.R."/>
            <person name="Rand D."/>
            <person name="Rasmussen M.D."/>
            <person name="Reed L.K."/>
            <person name="Reenan R."/>
            <person name="Reily A."/>
            <person name="Remington K.A."/>
            <person name="Rieger T.T."/>
            <person name="Ritchie M.G."/>
            <person name="Robin C."/>
            <person name="Rogers Y.H."/>
            <person name="Rohde C."/>
            <person name="Rozas J."/>
            <person name="Rubenfield M.J."/>
            <person name="Ruiz A."/>
            <person name="Russo S."/>
            <person name="Salzberg S.L."/>
            <person name="Sanchez-Gracia A."/>
            <person name="Saranga D.J."/>
            <person name="Sato H."/>
            <person name="Schaeffer S.W."/>
            <person name="Schatz M.C."/>
            <person name="Schlenke T."/>
            <person name="Schwartz R."/>
            <person name="Segarra C."/>
            <person name="Singh R.S."/>
            <person name="Sirot L."/>
            <person name="Sirota M."/>
            <person name="Sisneros N.B."/>
            <person name="Smith C.D."/>
            <person name="Smith T.F."/>
            <person name="Spieth J."/>
            <person name="Stage D.E."/>
            <person name="Stark A."/>
            <person name="Stephan W."/>
            <person name="Strausberg R.L."/>
            <person name="Strempel S."/>
            <person name="Sturgill D."/>
            <person name="Sutton G."/>
            <person name="Sutton G.G."/>
            <person name="Tao W."/>
            <person name="Teichmann S."/>
            <person name="Tobari Y.N."/>
            <person name="Tomimura Y."/>
            <person name="Tsolas J.M."/>
            <person name="Valente V.L."/>
            <person name="Venter E."/>
            <person name="Venter J.C."/>
            <person name="Vicario S."/>
            <person name="Vieira F.G."/>
            <person name="Vilella A.J."/>
            <person name="Villasante A."/>
            <person name="Walenz B."/>
            <person name="Wang J."/>
            <person name="Wasserman M."/>
            <person name="Watts T."/>
            <person name="Wilson D."/>
            <person name="Wilson R.K."/>
            <person name="Wing R.A."/>
            <person name="Wolfner M.F."/>
            <person name="Wong A."/>
            <person name="Wong G.K."/>
            <person name="Wu C.I."/>
            <person name="Wu G."/>
            <person name="Yamamoto D."/>
            <person name="Yang H.P."/>
            <person name="Yang S.P."/>
            <person name="Yorke J.A."/>
            <person name="Yoshida K."/>
            <person name="Zdobnov E."/>
            <person name="Zhang P."/>
            <person name="Zhang Y."/>
            <person name="Zimin A.V."/>
            <person name="Baldwin J."/>
            <person name="Abdouelleil A."/>
            <person name="Abdulkadir J."/>
            <person name="Abebe A."/>
            <person name="Abera B."/>
            <person name="Abreu J."/>
            <person name="Acer S.C."/>
            <person name="Aftuck L."/>
            <person name="Alexander A."/>
            <person name="An P."/>
            <person name="Anderson E."/>
            <person name="Anderson S."/>
            <person name="Arachi H."/>
            <person name="Azer M."/>
            <person name="Bachantsang P."/>
            <person name="Barry A."/>
            <person name="Bayul T."/>
            <person name="Berlin A."/>
            <person name="Bessette D."/>
            <person name="Bloom T."/>
            <person name="Blye J."/>
            <person name="Boguslavskiy L."/>
            <person name="Bonnet C."/>
            <person name="Boukhgalter B."/>
            <person name="Bourzgui I."/>
            <person name="Brown A."/>
            <person name="Cahill P."/>
            <person name="Channer S."/>
            <person name="Cheshatsang Y."/>
            <person name="Chuda L."/>
            <person name="Citroen M."/>
            <person name="Collymore A."/>
            <person name="Cooke P."/>
            <person name="Costello M."/>
            <person name="D'Aco K."/>
            <person name="Daza R."/>
            <person name="De Haan G."/>
            <person name="DeGray S."/>
            <person name="DeMaso C."/>
            <person name="Dhargay N."/>
            <person name="Dooley K."/>
            <person name="Dooley E."/>
            <person name="Doricent M."/>
            <person name="Dorje P."/>
            <person name="Dorjee K."/>
            <person name="Dupes A."/>
            <person name="Elong R."/>
            <person name="Falk J."/>
            <person name="Farina A."/>
            <person name="Faro S."/>
            <person name="Ferguson D."/>
            <person name="Fisher S."/>
            <person name="Foley C.D."/>
            <person name="Franke A."/>
            <person name="Friedrich D."/>
            <person name="Gadbois L."/>
            <person name="Gearin G."/>
            <person name="Gearin C.R."/>
            <person name="Giannoukos G."/>
            <person name="Goode T."/>
            <person name="Graham J."/>
            <person name="Grandbois E."/>
            <person name="Grewal S."/>
            <person name="Gyaltsen K."/>
            <person name="Hafez N."/>
            <person name="Hagos B."/>
            <person name="Hall J."/>
            <person name="Henson C."/>
            <person name="Hollinger A."/>
            <person name="Honan T."/>
            <person name="Huard M.D."/>
            <person name="Hughes L."/>
            <person name="Hurhula B."/>
            <person name="Husby M.E."/>
            <person name="Kamat A."/>
            <person name="Kanga B."/>
            <person name="Kashin S."/>
            <person name="Khazanovich D."/>
            <person name="Kisner P."/>
            <person name="Lance K."/>
            <person name="Lara M."/>
            <person name="Lee W."/>
            <person name="Lennon N."/>
            <person name="Letendre F."/>
            <person name="LeVine R."/>
            <person name="Lipovsky A."/>
            <person name="Liu X."/>
            <person name="Liu J."/>
            <person name="Liu S."/>
            <person name="Lokyitsang T."/>
            <person name="Lokyitsang Y."/>
            <person name="Lubonja R."/>
            <person name="Lui A."/>
            <person name="MacDonald P."/>
            <person name="Magnisalis V."/>
            <person name="Maru K."/>
            <person name="Matthews C."/>
            <person name="McCusker W."/>
            <person name="McDonough S."/>
            <person name="Mehta T."/>
            <person name="Meldrim J."/>
            <person name="Meneus L."/>
            <person name="Mihai O."/>
            <person name="Mihalev A."/>
            <person name="Mihova T."/>
            <person name="Mittelman R."/>
            <person name="Mlenga V."/>
            <person name="Montmayeur A."/>
            <person name="Mulrain L."/>
            <person name="Navidi A."/>
            <person name="Naylor J."/>
            <person name="Negash T."/>
            <person name="Nguyen T."/>
            <person name="Nguyen N."/>
            <person name="Nicol R."/>
            <person name="Norbu C."/>
            <person name="Norbu N."/>
            <person name="Novod N."/>
            <person name="O'Neill B."/>
            <person name="Osman S."/>
            <person name="Markiewicz E."/>
            <person name="Oyono O.L."/>
            <person name="Patti C."/>
            <person name="Phunkhang P."/>
            <person name="Pierre F."/>
            <person name="Priest M."/>
            <person name="Raghuraman S."/>
            <person name="Rege F."/>
            <person name="Reyes R."/>
            <person name="Rise C."/>
            <person name="Rogov P."/>
            <person name="Ross K."/>
            <person name="Ryan E."/>
            <person name="Settipalli S."/>
            <person name="Shea T."/>
            <person name="Sherpa N."/>
            <person name="Shi L."/>
            <person name="Shih D."/>
            <person name="Sparrow T."/>
            <person name="Spaulding J."/>
            <person name="Stalker J."/>
            <person name="Stange-Thomann N."/>
            <person name="Stavropoulos S."/>
            <person name="Stone C."/>
            <person name="Strader C."/>
            <person name="Tesfaye S."/>
            <person name="Thomson T."/>
            <person name="Thoulutsang Y."/>
            <person name="Thoulutsang D."/>
            <person name="Topham K."/>
            <person name="Topping I."/>
            <person name="Tsamla T."/>
            <person name="Vassiliev H."/>
            <person name="Vo A."/>
            <person name="Wangchuk T."/>
            <person name="Wangdi T."/>
            <person name="Weiand M."/>
            <person name="Wilkinson J."/>
            <person name="Wilson A."/>
            <person name="Yadav S."/>
            <person name="Young G."/>
            <person name="Yu Q."/>
            <person name="Zembek L."/>
            <person name="Zhong D."/>
            <person name="Zimmer A."/>
            <person name="Zwirko Z."/>
            <person name="Jaffe D.B."/>
            <person name="Alvarez P."/>
            <person name="Brockman W."/>
            <person name="Butler J."/>
            <person name="Chin C."/>
            <person name="Gnerre S."/>
            <person name="Grabherr M."/>
            <person name="Kleber M."/>
            <person name="Mauceli E."/>
            <person name="MacCallum I."/>
        </authorList>
    </citation>
    <scope>NUCLEOTIDE SEQUENCE [LARGE SCALE GENOMIC DNA]</scope>
    <source>
        <strain evidence="3">Tucson 15010-1051.87</strain>
    </source>
</reference>
<proteinExistence type="predicted"/>
<keyword evidence="1" id="KW-0472">Membrane</keyword>
<accession>A0A0Q9WDI4</accession>
<keyword evidence="1" id="KW-0812">Transmembrane</keyword>
<evidence type="ECO:0000313" key="3">
    <source>
        <dbReference type="Proteomes" id="UP000008792"/>
    </source>
</evidence>
<dbReference type="AlphaFoldDB" id="A0A0Q9WDI4"/>
<dbReference type="Proteomes" id="UP000008792">
    <property type="component" value="Unassembled WGS sequence"/>
</dbReference>
<name>A0A0Q9WDI4_DROVI</name>